<keyword evidence="2" id="KW-1185">Reference proteome</keyword>
<dbReference type="RefSeq" id="WP_011735153.1">
    <property type="nucleotide sequence ID" value="NC_008609.1"/>
</dbReference>
<dbReference type="KEGG" id="ppd:Ppro_1230"/>
<dbReference type="Pfam" id="PF01955">
    <property type="entry name" value="CbiZ"/>
    <property type="match status" value="1"/>
</dbReference>
<name>A1AND1_PELPD</name>
<reference evidence="1 2" key="1">
    <citation type="submission" date="2006-10" db="EMBL/GenBank/DDBJ databases">
        <title>Complete sequence of chromosome of Pelobacter propionicus DSM 2379.</title>
        <authorList>
            <consortium name="US DOE Joint Genome Institute"/>
            <person name="Copeland A."/>
            <person name="Lucas S."/>
            <person name="Lapidus A."/>
            <person name="Barry K."/>
            <person name="Detter J.C."/>
            <person name="Glavina del Rio T."/>
            <person name="Hammon N."/>
            <person name="Israni S."/>
            <person name="Dalin E."/>
            <person name="Tice H."/>
            <person name="Pitluck S."/>
            <person name="Saunders E."/>
            <person name="Brettin T."/>
            <person name="Bruce D."/>
            <person name="Han C."/>
            <person name="Tapia R."/>
            <person name="Schmutz J."/>
            <person name="Larimer F."/>
            <person name="Land M."/>
            <person name="Hauser L."/>
            <person name="Kyrpides N."/>
            <person name="Kim E."/>
            <person name="Lovley D."/>
            <person name="Richardson P."/>
        </authorList>
    </citation>
    <scope>NUCLEOTIDE SEQUENCE [LARGE SCALE GENOMIC DNA]</scope>
    <source>
        <strain evidence="2">DSM 2379 / NBRC 103807 / OttBd1</strain>
    </source>
</reference>
<dbReference type="AlphaFoldDB" id="A1AND1"/>
<dbReference type="eggNOG" id="COG1865">
    <property type="taxonomic scope" value="Bacteria"/>
</dbReference>
<organism evidence="1 2">
    <name type="scientific">Pelobacter propionicus (strain DSM 2379 / NBRC 103807 / OttBd1)</name>
    <dbReference type="NCBI Taxonomy" id="338966"/>
    <lineage>
        <taxon>Bacteria</taxon>
        <taxon>Pseudomonadati</taxon>
        <taxon>Thermodesulfobacteriota</taxon>
        <taxon>Desulfuromonadia</taxon>
        <taxon>Desulfuromonadales</taxon>
        <taxon>Desulfuromonadaceae</taxon>
        <taxon>Pelobacter</taxon>
    </lineage>
</organism>
<dbReference type="PANTHER" id="PTHR35336">
    <property type="entry name" value="ADENOSYLCOBINAMIDE AMIDOHYDROLASE"/>
    <property type="match status" value="1"/>
</dbReference>
<dbReference type="EMBL" id="CP000482">
    <property type="protein sequence ID" value="ABK98851.1"/>
    <property type="molecule type" value="Genomic_DNA"/>
</dbReference>
<dbReference type="OrthoDB" id="5409767at2"/>
<protein>
    <recommendedName>
        <fullName evidence="3">Adenosylcobinamide amidohydrolase</fullName>
    </recommendedName>
</protein>
<proteinExistence type="predicted"/>
<dbReference type="InterPro" id="IPR052209">
    <property type="entry name" value="CbiZ"/>
</dbReference>
<evidence type="ECO:0000313" key="1">
    <source>
        <dbReference type="EMBL" id="ABK98851.1"/>
    </source>
</evidence>
<dbReference type="PANTHER" id="PTHR35336:SF5">
    <property type="entry name" value="ADENOSYLCOBINAMIDE AMIDOHYDROLASE"/>
    <property type="match status" value="1"/>
</dbReference>
<dbReference type="Proteomes" id="UP000006732">
    <property type="component" value="Chromosome"/>
</dbReference>
<sequence length="282" mass="30256">MRMFLITLITLLTIPTLLFAADLKLPDDLKAEATIIRGEREQMWEKTLVVRFPERRRTLSTYDGLVDALAAMNHSANPLLWARVNDSFMGKAGRGGKSYTEFIHERTARSLKLNTTDITKMATAADLDNLAMVTKEFGPLTVTVLVTAGARGNAVRTGVDQGNNIEGQEPHGTINVMLLTNARLTDGAMARAIVTVTEAKTAALQDLNVPSSYTKNVQATGTGTDSVIVVSGTTGPRASYAGGHSKLGELIGKATHEAVIEALGKQNGFRLPTAHIAQTKTP</sequence>
<gene>
    <name evidence="1" type="ordered locus">Ppro_1230</name>
</gene>
<dbReference type="InterPro" id="IPR002808">
    <property type="entry name" value="AdoCbi_amidolase"/>
</dbReference>
<evidence type="ECO:0000313" key="2">
    <source>
        <dbReference type="Proteomes" id="UP000006732"/>
    </source>
</evidence>
<evidence type="ECO:0008006" key="3">
    <source>
        <dbReference type="Google" id="ProtNLM"/>
    </source>
</evidence>
<accession>A1AND1</accession>
<dbReference type="STRING" id="338966.Ppro_1230"/>
<dbReference type="HOGENOM" id="CLU_086012_0_0_7"/>